<protein>
    <submittedName>
        <fullName evidence="1">Uncharacterized protein</fullName>
    </submittedName>
</protein>
<proteinExistence type="predicted"/>
<reference evidence="1" key="1">
    <citation type="submission" date="2019-08" db="EMBL/GenBank/DDBJ databases">
        <authorList>
            <person name="Kucharzyk K."/>
            <person name="Murdoch R.W."/>
            <person name="Higgins S."/>
            <person name="Loffler F."/>
        </authorList>
    </citation>
    <scope>NUCLEOTIDE SEQUENCE</scope>
</reference>
<dbReference type="EMBL" id="VSSQ01145656">
    <property type="protein sequence ID" value="MPN64575.1"/>
    <property type="molecule type" value="Genomic_DNA"/>
</dbReference>
<organism evidence="1">
    <name type="scientific">bioreactor metagenome</name>
    <dbReference type="NCBI Taxonomy" id="1076179"/>
    <lineage>
        <taxon>unclassified sequences</taxon>
        <taxon>metagenomes</taxon>
        <taxon>ecological metagenomes</taxon>
    </lineage>
</organism>
<name>A0A645JLN2_9ZZZZ</name>
<sequence length="88" mass="10155">MPAKAIAQIIGHANANYVLNIYAQLENMELRKAIFALETDKTKRGDNVEITLLFNKEMYQELVHKAYESGFPIDVYLHREIEMQCHSA</sequence>
<comment type="caution">
    <text evidence="1">The sequence shown here is derived from an EMBL/GenBank/DDBJ whole genome shotgun (WGS) entry which is preliminary data.</text>
</comment>
<dbReference type="AlphaFoldDB" id="A0A645JLN2"/>
<gene>
    <name evidence="1" type="ORF">SDC9_212351</name>
</gene>
<accession>A0A645JLN2</accession>
<evidence type="ECO:0000313" key="1">
    <source>
        <dbReference type="EMBL" id="MPN64575.1"/>
    </source>
</evidence>